<dbReference type="Gene3D" id="6.20.130.10">
    <property type="match status" value="1"/>
</dbReference>
<dbReference type="InterPro" id="IPR048874">
    <property type="entry name" value="Ribosomal_bL31m_N"/>
</dbReference>
<feature type="region of interest" description="Disordered" evidence="1">
    <location>
        <begin position="167"/>
        <end position="186"/>
    </location>
</feature>
<evidence type="ECO:0000256" key="1">
    <source>
        <dbReference type="SAM" id="MobiDB-lite"/>
    </source>
</evidence>
<dbReference type="EMBL" id="BLZH01000014">
    <property type="protein sequence ID" value="GFP59733.1"/>
    <property type="molecule type" value="Genomic_DNA"/>
</dbReference>
<dbReference type="GO" id="GO:0003735">
    <property type="term" value="F:structural constituent of ribosome"/>
    <property type="evidence" value="ECO:0007669"/>
    <property type="project" value="InterPro"/>
</dbReference>
<dbReference type="GO" id="GO:0005762">
    <property type="term" value="C:mitochondrial large ribosomal subunit"/>
    <property type="evidence" value="ECO:0007669"/>
    <property type="project" value="InterPro"/>
</dbReference>
<evidence type="ECO:0000313" key="4">
    <source>
        <dbReference type="Proteomes" id="UP000517252"/>
    </source>
</evidence>
<dbReference type="InterPro" id="IPR034600">
    <property type="entry name" value="Ribosomal_bL31m"/>
</dbReference>
<feature type="region of interest" description="Disordered" evidence="1">
    <location>
        <begin position="1"/>
        <end position="31"/>
    </location>
</feature>
<accession>A0A6V8RAW4</accession>
<evidence type="ECO:0000313" key="3">
    <source>
        <dbReference type="EMBL" id="GFP59733.1"/>
    </source>
</evidence>
<gene>
    <name evidence="3" type="ORF">TASIC1_0014015500</name>
</gene>
<dbReference type="AlphaFoldDB" id="A0A6V8RAW4"/>
<dbReference type="OrthoDB" id="5587740at2759"/>
<sequence>MGKIPTPAAAGLLSSSPLRPSSTTSSFSAHSSCLRTQTRHATFITRPRRPYTFTQLIQLSDGSTYTARTTSPLPLYRAAKDTRNTLLWQPSEKSLRNVELDEAGKLAAFRERFGRAYDAAAQAVEGEAKGDEAAAAAAAAAKEQAAAKAAEEDAGLNFEDLLAEYSPQDTSALKDSGPKKAPTRRK</sequence>
<dbReference type="PANTHER" id="PTHR28174:SF1">
    <property type="entry name" value="LARGE RIBOSOMAL SUBUNIT PROTEIN BL31M"/>
    <property type="match status" value="1"/>
</dbReference>
<name>A0A6V8RAW4_TRIAP</name>
<dbReference type="PANTHER" id="PTHR28174">
    <property type="entry name" value="54S RIBOSOMAL PROTEIN L36, MITOCHONDRIAL"/>
    <property type="match status" value="1"/>
</dbReference>
<reference evidence="3 4" key="1">
    <citation type="submission" date="2020-07" db="EMBL/GenBank/DDBJ databases">
        <title>Trichoderma asperellum IC-1 whole genome shotgun sequence.</title>
        <authorList>
            <person name="Kanamasa S."/>
            <person name="Takahashi H."/>
        </authorList>
    </citation>
    <scope>NUCLEOTIDE SEQUENCE [LARGE SCALE GENOMIC DNA]</scope>
    <source>
        <strain evidence="3 4">IC-1</strain>
    </source>
</reference>
<dbReference type="Proteomes" id="UP000517252">
    <property type="component" value="Unassembled WGS sequence"/>
</dbReference>
<keyword evidence="3" id="KW-0689">Ribosomal protein</keyword>
<proteinExistence type="predicted"/>
<organism evidence="3 4">
    <name type="scientific">Trichoderma asperellum</name>
    <name type="common">Filamentous fungus</name>
    <dbReference type="NCBI Taxonomy" id="101201"/>
    <lineage>
        <taxon>Eukaryota</taxon>
        <taxon>Fungi</taxon>
        <taxon>Dikarya</taxon>
        <taxon>Ascomycota</taxon>
        <taxon>Pezizomycotina</taxon>
        <taxon>Sordariomycetes</taxon>
        <taxon>Hypocreomycetidae</taxon>
        <taxon>Hypocreales</taxon>
        <taxon>Hypocreaceae</taxon>
        <taxon>Trichoderma</taxon>
    </lineage>
</organism>
<feature type="domain" description="Ribosomal protein bL31m N-terminal" evidence="2">
    <location>
        <begin position="45"/>
        <end position="91"/>
    </location>
</feature>
<comment type="caution">
    <text evidence="3">The sequence shown here is derived from an EMBL/GenBank/DDBJ whole genome shotgun (WGS) entry which is preliminary data.</text>
</comment>
<dbReference type="GO" id="GO:0032543">
    <property type="term" value="P:mitochondrial translation"/>
    <property type="evidence" value="ECO:0007669"/>
    <property type="project" value="InterPro"/>
</dbReference>
<protein>
    <submittedName>
        <fullName evidence="3">54S ribosomal protein L36, mitochondrial</fullName>
    </submittedName>
</protein>
<dbReference type="Pfam" id="PF21492">
    <property type="entry name" value="bL31_N"/>
    <property type="match status" value="1"/>
</dbReference>
<keyword evidence="3" id="KW-0687">Ribonucleoprotein</keyword>
<evidence type="ECO:0000259" key="2">
    <source>
        <dbReference type="Pfam" id="PF21492"/>
    </source>
</evidence>